<name>A0ABU1B4I8_9STRE</name>
<evidence type="ECO:0000259" key="4">
    <source>
        <dbReference type="Pfam" id="PF00535"/>
    </source>
</evidence>
<feature type="domain" description="Glycosyltransferase 2-like" evidence="4">
    <location>
        <begin position="4"/>
        <end position="167"/>
    </location>
</feature>
<dbReference type="GO" id="GO:0016757">
    <property type="term" value="F:glycosyltransferase activity"/>
    <property type="evidence" value="ECO:0007669"/>
    <property type="project" value="UniProtKB-KW"/>
</dbReference>
<dbReference type="InterPro" id="IPR001173">
    <property type="entry name" value="Glyco_trans_2-like"/>
</dbReference>
<dbReference type="EC" id="2.4.-.-" evidence="5"/>
<sequence length="271" mass="31437">MKFSVLMSVYEKENPEYLRLSLESILVHQTVIPTEVILVEDGPLNDGLYSVLEEFKTQFAFFKTIPLEKNVGLGIALNEGLKHCSHEWVARMDSDDIAVRDRFEIQLKYLKDHPMVDLLGGGILEFGKTIEEVVSKKVLPTTIEEIRVYSKKRNPFCHMTVMFKKSAVWDAGGYLHLPYVEDYYLWVRMLALKKNVANVPNILVYARVGNGMTERRGNRAQINSWKILNEFMLKHKLITPLEMFINQIYIRVFVSLPPDLKKLIYGKLLRK</sequence>
<evidence type="ECO:0000256" key="3">
    <source>
        <dbReference type="ARBA" id="ARBA00022679"/>
    </source>
</evidence>
<accession>A0ABU1B4I8</accession>
<dbReference type="PANTHER" id="PTHR43685:SF5">
    <property type="entry name" value="GLYCOSYLTRANSFERASE EPSE-RELATED"/>
    <property type="match status" value="1"/>
</dbReference>
<keyword evidence="3 5" id="KW-0808">Transferase</keyword>
<comment type="similarity">
    <text evidence="1">Belongs to the glycosyltransferase 2 family.</text>
</comment>
<reference evidence="5 6" key="1">
    <citation type="submission" date="2023-08" db="EMBL/GenBank/DDBJ databases">
        <title>Streptococcus ruminantium-associated sheep mastitis outbreak detected in Italy is distinct from bovine isolates.</title>
        <authorList>
            <person name="Rosa M.N."/>
            <person name="Vezina B."/>
            <person name="Tola S."/>
        </authorList>
    </citation>
    <scope>NUCLEOTIDE SEQUENCE [LARGE SCALE GENOMIC DNA]</scope>
    <source>
        <strain evidence="5 6">OM6730</strain>
    </source>
</reference>
<gene>
    <name evidence="5" type="ORF">RFF62_03920</name>
</gene>
<evidence type="ECO:0000313" key="5">
    <source>
        <dbReference type="EMBL" id="MDQ8832936.1"/>
    </source>
</evidence>
<dbReference type="SUPFAM" id="SSF53448">
    <property type="entry name" value="Nucleotide-diphospho-sugar transferases"/>
    <property type="match status" value="1"/>
</dbReference>
<proteinExistence type="inferred from homology"/>
<comment type="caution">
    <text evidence="5">The sequence shown here is derived from an EMBL/GenBank/DDBJ whole genome shotgun (WGS) entry which is preliminary data.</text>
</comment>
<dbReference type="Gene3D" id="3.90.550.10">
    <property type="entry name" value="Spore Coat Polysaccharide Biosynthesis Protein SpsA, Chain A"/>
    <property type="match status" value="1"/>
</dbReference>
<dbReference type="InterPro" id="IPR029044">
    <property type="entry name" value="Nucleotide-diphossugar_trans"/>
</dbReference>
<evidence type="ECO:0000256" key="1">
    <source>
        <dbReference type="ARBA" id="ARBA00006739"/>
    </source>
</evidence>
<evidence type="ECO:0000256" key="2">
    <source>
        <dbReference type="ARBA" id="ARBA00022676"/>
    </source>
</evidence>
<dbReference type="InterPro" id="IPR050834">
    <property type="entry name" value="Glycosyltransf_2"/>
</dbReference>
<dbReference type="Pfam" id="PF00535">
    <property type="entry name" value="Glycos_transf_2"/>
    <property type="match status" value="1"/>
</dbReference>
<dbReference type="PANTHER" id="PTHR43685">
    <property type="entry name" value="GLYCOSYLTRANSFERASE"/>
    <property type="match status" value="1"/>
</dbReference>
<dbReference type="EMBL" id="JAVIBX010000010">
    <property type="protein sequence ID" value="MDQ8832936.1"/>
    <property type="molecule type" value="Genomic_DNA"/>
</dbReference>
<dbReference type="Proteomes" id="UP001228446">
    <property type="component" value="Unassembled WGS sequence"/>
</dbReference>
<keyword evidence="2 5" id="KW-0328">Glycosyltransferase</keyword>
<dbReference type="CDD" id="cd04195">
    <property type="entry name" value="GT2_AmsE_like"/>
    <property type="match status" value="1"/>
</dbReference>
<dbReference type="RefSeq" id="WP_155963747.1">
    <property type="nucleotide sequence ID" value="NZ_BCEP01000037.1"/>
</dbReference>
<protein>
    <submittedName>
        <fullName evidence="5">Glycosyltransferase</fullName>
        <ecNumber evidence="5">2.4.-.-</ecNumber>
    </submittedName>
</protein>
<organism evidence="5 6">
    <name type="scientific">Streptococcus ruminantium</name>
    <dbReference type="NCBI Taxonomy" id="1917441"/>
    <lineage>
        <taxon>Bacteria</taxon>
        <taxon>Bacillati</taxon>
        <taxon>Bacillota</taxon>
        <taxon>Bacilli</taxon>
        <taxon>Lactobacillales</taxon>
        <taxon>Streptococcaceae</taxon>
        <taxon>Streptococcus</taxon>
    </lineage>
</organism>
<keyword evidence="6" id="KW-1185">Reference proteome</keyword>
<evidence type="ECO:0000313" key="6">
    <source>
        <dbReference type="Proteomes" id="UP001228446"/>
    </source>
</evidence>